<evidence type="ECO:0000313" key="1">
    <source>
        <dbReference type="EMBL" id="KAL2612075.1"/>
    </source>
</evidence>
<reference evidence="1 2" key="1">
    <citation type="submission" date="2024-09" db="EMBL/GenBank/DDBJ databases">
        <title>Chromosome-scale assembly of Riccia fluitans.</title>
        <authorList>
            <person name="Paukszto L."/>
            <person name="Sawicki J."/>
            <person name="Karawczyk K."/>
            <person name="Piernik-Szablinska J."/>
            <person name="Szczecinska M."/>
            <person name="Mazdziarz M."/>
        </authorList>
    </citation>
    <scope>NUCLEOTIDE SEQUENCE [LARGE SCALE GENOMIC DNA]</scope>
    <source>
        <strain evidence="1">Rf_01</strain>
        <tissue evidence="1">Aerial parts of the thallus</tissue>
    </source>
</reference>
<accession>A0ABD1XSZ3</accession>
<proteinExistence type="predicted"/>
<organism evidence="1 2">
    <name type="scientific">Riccia fluitans</name>
    <dbReference type="NCBI Taxonomy" id="41844"/>
    <lineage>
        <taxon>Eukaryota</taxon>
        <taxon>Viridiplantae</taxon>
        <taxon>Streptophyta</taxon>
        <taxon>Embryophyta</taxon>
        <taxon>Marchantiophyta</taxon>
        <taxon>Marchantiopsida</taxon>
        <taxon>Marchantiidae</taxon>
        <taxon>Marchantiales</taxon>
        <taxon>Ricciaceae</taxon>
        <taxon>Riccia</taxon>
    </lineage>
</organism>
<dbReference type="Proteomes" id="UP001605036">
    <property type="component" value="Unassembled WGS sequence"/>
</dbReference>
<gene>
    <name evidence="1" type="ORF">R1flu_023767</name>
</gene>
<dbReference type="AlphaFoldDB" id="A0ABD1XSZ3"/>
<sequence length="49" mass="5648">VSWRIKSDQTELNLSLVPTADHVIAMETLFRTVNQVRQETVPYRPGYST</sequence>
<evidence type="ECO:0000313" key="2">
    <source>
        <dbReference type="Proteomes" id="UP001605036"/>
    </source>
</evidence>
<keyword evidence="2" id="KW-1185">Reference proteome</keyword>
<protein>
    <submittedName>
        <fullName evidence="1">Uncharacterized protein</fullName>
    </submittedName>
</protein>
<dbReference type="EMBL" id="JBHFFA010000007">
    <property type="protein sequence ID" value="KAL2612075.1"/>
    <property type="molecule type" value="Genomic_DNA"/>
</dbReference>
<comment type="caution">
    <text evidence="1">The sequence shown here is derived from an EMBL/GenBank/DDBJ whole genome shotgun (WGS) entry which is preliminary data.</text>
</comment>
<feature type="non-terminal residue" evidence="1">
    <location>
        <position position="1"/>
    </location>
</feature>
<name>A0ABD1XSZ3_9MARC</name>